<protein>
    <recommendedName>
        <fullName evidence="5">Probable membrane transporter protein</fullName>
    </recommendedName>
</protein>
<keyword evidence="5" id="KW-1003">Cell membrane</keyword>
<comment type="subcellular location">
    <subcellularLocation>
        <location evidence="5">Cell membrane</location>
        <topology evidence="5">Multi-pass membrane protein</topology>
    </subcellularLocation>
    <subcellularLocation>
        <location evidence="1">Membrane</location>
        <topology evidence="1">Multi-pass membrane protein</topology>
    </subcellularLocation>
</comment>
<feature type="transmembrane region" description="Helical" evidence="5">
    <location>
        <begin position="214"/>
        <end position="232"/>
    </location>
</feature>
<evidence type="ECO:0000313" key="7">
    <source>
        <dbReference type="Proteomes" id="UP000287394"/>
    </source>
</evidence>
<feature type="transmembrane region" description="Helical" evidence="5">
    <location>
        <begin position="183"/>
        <end position="202"/>
    </location>
</feature>
<dbReference type="KEGG" id="ccot:CCAX7_38450"/>
<organism evidence="6 7">
    <name type="scientific">Capsulimonas corticalis</name>
    <dbReference type="NCBI Taxonomy" id="2219043"/>
    <lineage>
        <taxon>Bacteria</taxon>
        <taxon>Bacillati</taxon>
        <taxon>Armatimonadota</taxon>
        <taxon>Armatimonadia</taxon>
        <taxon>Capsulimonadales</taxon>
        <taxon>Capsulimonadaceae</taxon>
        <taxon>Capsulimonas</taxon>
    </lineage>
</organism>
<dbReference type="PANTHER" id="PTHR43483:SF3">
    <property type="entry name" value="MEMBRANE TRANSPORTER PROTEIN HI_0806-RELATED"/>
    <property type="match status" value="1"/>
</dbReference>
<evidence type="ECO:0000256" key="5">
    <source>
        <dbReference type="RuleBase" id="RU363041"/>
    </source>
</evidence>
<dbReference type="EMBL" id="AP025739">
    <property type="protein sequence ID" value="BDI31794.1"/>
    <property type="molecule type" value="Genomic_DNA"/>
</dbReference>
<feature type="transmembrane region" description="Helical" evidence="5">
    <location>
        <begin position="110"/>
        <end position="133"/>
    </location>
</feature>
<accession>A0A402D6W5</accession>
<feature type="transmembrane region" description="Helical" evidence="5">
    <location>
        <begin position="145"/>
        <end position="171"/>
    </location>
</feature>
<sequence length="270" mass="27456">MARPNLSYLKNVILCLVGLPCGVLSGLTGMGASVLVTPLTRKLLSIGPGARSATALAATLACALGALLPYSQNGDVRWGLVIPLVLGQIFGASLGQGVALRWAEQSRSRFINPIIVLIAGLAMVAGAPTIATISGGRDLPLLIDLGGALIVGLLAGALGRIVGLGVFVVPAEILLLHLRPLEAQGTAIVALAIASLPGMLIYRRTGAFDAQSATWIAFGGLFGGLVGAYNAVHSISAYGQVALYGALASVIGAFWVQSEIGRRAGAGQEQ</sequence>
<proteinExistence type="inferred from homology"/>
<dbReference type="Pfam" id="PF01925">
    <property type="entry name" value="TauE"/>
    <property type="match status" value="1"/>
</dbReference>
<dbReference type="Proteomes" id="UP000287394">
    <property type="component" value="Chromosome"/>
</dbReference>
<evidence type="ECO:0000256" key="2">
    <source>
        <dbReference type="ARBA" id="ARBA00022692"/>
    </source>
</evidence>
<dbReference type="PANTHER" id="PTHR43483">
    <property type="entry name" value="MEMBRANE TRANSPORTER PROTEIN HI_0806-RELATED"/>
    <property type="match status" value="1"/>
</dbReference>
<dbReference type="GO" id="GO:0005886">
    <property type="term" value="C:plasma membrane"/>
    <property type="evidence" value="ECO:0007669"/>
    <property type="project" value="UniProtKB-SubCell"/>
</dbReference>
<reference evidence="6 7" key="1">
    <citation type="journal article" date="2019" name="Int. J. Syst. Evol. Microbiol.">
        <title>Capsulimonas corticalis gen. nov., sp. nov., an aerobic capsulated bacterium, of a novel bacterial order, Capsulimonadales ord. nov., of the class Armatimonadia of the phylum Armatimonadetes.</title>
        <authorList>
            <person name="Li J."/>
            <person name="Kudo C."/>
            <person name="Tonouchi A."/>
        </authorList>
    </citation>
    <scope>NUCLEOTIDE SEQUENCE [LARGE SCALE GENOMIC DNA]</scope>
    <source>
        <strain evidence="6 7">AX-7</strain>
    </source>
</reference>
<feature type="transmembrane region" description="Helical" evidence="5">
    <location>
        <begin position="238"/>
        <end position="256"/>
    </location>
</feature>
<name>A0A402D6W5_9BACT</name>
<feature type="transmembrane region" description="Helical" evidence="5">
    <location>
        <begin position="80"/>
        <end position="98"/>
    </location>
</feature>
<evidence type="ECO:0000256" key="1">
    <source>
        <dbReference type="ARBA" id="ARBA00004141"/>
    </source>
</evidence>
<dbReference type="AlphaFoldDB" id="A0A402D6W5"/>
<feature type="transmembrane region" description="Helical" evidence="5">
    <location>
        <begin position="49"/>
        <end position="68"/>
    </location>
</feature>
<dbReference type="RefSeq" id="WP_119325166.1">
    <property type="nucleotide sequence ID" value="NZ_AP025739.1"/>
</dbReference>
<comment type="similarity">
    <text evidence="5">Belongs to the 4-toluene sulfonate uptake permease (TSUP) (TC 2.A.102) family.</text>
</comment>
<gene>
    <name evidence="6" type="ORF">CCAX7_38450</name>
</gene>
<evidence type="ECO:0000256" key="3">
    <source>
        <dbReference type="ARBA" id="ARBA00022989"/>
    </source>
</evidence>
<evidence type="ECO:0000256" key="4">
    <source>
        <dbReference type="ARBA" id="ARBA00023136"/>
    </source>
</evidence>
<keyword evidence="4 5" id="KW-0472">Membrane</keyword>
<keyword evidence="2 5" id="KW-0812">Transmembrane</keyword>
<feature type="transmembrane region" description="Helical" evidence="5">
    <location>
        <begin position="12"/>
        <end position="37"/>
    </location>
</feature>
<dbReference type="InterPro" id="IPR002781">
    <property type="entry name" value="TM_pro_TauE-like"/>
</dbReference>
<evidence type="ECO:0000313" key="6">
    <source>
        <dbReference type="EMBL" id="BDI31794.1"/>
    </source>
</evidence>
<keyword evidence="7" id="KW-1185">Reference proteome</keyword>
<keyword evidence="3 5" id="KW-1133">Transmembrane helix</keyword>